<dbReference type="Proteomes" id="UP000199341">
    <property type="component" value="Unassembled WGS sequence"/>
</dbReference>
<organism evidence="2 3">
    <name type="scientific">Actinacidiphila guanduensis</name>
    <dbReference type="NCBI Taxonomy" id="310781"/>
    <lineage>
        <taxon>Bacteria</taxon>
        <taxon>Bacillati</taxon>
        <taxon>Actinomycetota</taxon>
        <taxon>Actinomycetes</taxon>
        <taxon>Kitasatosporales</taxon>
        <taxon>Streptomycetaceae</taxon>
        <taxon>Actinacidiphila</taxon>
    </lineage>
</organism>
<name>A0A1H0IXK5_9ACTN</name>
<feature type="region of interest" description="Disordered" evidence="1">
    <location>
        <begin position="1"/>
        <end position="43"/>
    </location>
</feature>
<reference evidence="2 3" key="1">
    <citation type="submission" date="2016-10" db="EMBL/GenBank/DDBJ databases">
        <authorList>
            <person name="de Groot N.N."/>
        </authorList>
    </citation>
    <scope>NUCLEOTIDE SEQUENCE [LARGE SCALE GENOMIC DNA]</scope>
    <source>
        <strain evidence="2 3">CGMCC 4.2022</strain>
    </source>
</reference>
<dbReference type="Gene3D" id="2.50.20.20">
    <property type="match status" value="1"/>
</dbReference>
<evidence type="ECO:0008006" key="4">
    <source>
        <dbReference type="Google" id="ProtNLM"/>
    </source>
</evidence>
<dbReference type="EMBL" id="FNIE01000009">
    <property type="protein sequence ID" value="SDO36248.1"/>
    <property type="molecule type" value="Genomic_DNA"/>
</dbReference>
<dbReference type="STRING" id="310781.SAMN05216259_109159"/>
<sequence>MTAINRARVSRSWPVGSGSRPARTGRGPVRGGTAPAQGARSPVRSSAALTATALLGLVLSACGGVPSGGTHASGTLDTLLAVRTHATAAHSARVSVTVTDGTRLSETGTGVRDWSHGIHQAMTLHITGGTQTAALRAQGRTTLVVRYLPDTLYSDQGARTAARLGGLRWFAYSYALLAQLTKPGGGSGVPLDAQDDDTSPAQSVSVLLAAPQVRRVGEGTVDGSRAVHYRGAVAAGSLTGRLHPGLTAAQTAAIRANLVRQGITTQTVDLWVSADGLPLRTTTTAASDHGTVTRTVTYSDYGLPVHVEAPPAAETYVVKPPAAKPAQPAA</sequence>
<accession>A0A1H0IXK5</accession>
<keyword evidence="3" id="KW-1185">Reference proteome</keyword>
<proteinExistence type="predicted"/>
<dbReference type="OrthoDB" id="3369896at2"/>
<evidence type="ECO:0000313" key="2">
    <source>
        <dbReference type="EMBL" id="SDO36248.1"/>
    </source>
</evidence>
<protein>
    <recommendedName>
        <fullName evidence="4">Lipoprotein</fullName>
    </recommendedName>
</protein>
<gene>
    <name evidence="2" type="ORF">SAMN05216259_109159</name>
</gene>
<dbReference type="InterPro" id="IPR029046">
    <property type="entry name" value="LolA/LolB/LppX"/>
</dbReference>
<dbReference type="RefSeq" id="WP_093786060.1">
    <property type="nucleotide sequence ID" value="NZ_FNIE01000009.1"/>
</dbReference>
<dbReference type="SUPFAM" id="SSF89392">
    <property type="entry name" value="Prokaryotic lipoproteins and lipoprotein localization factors"/>
    <property type="match status" value="1"/>
</dbReference>
<dbReference type="AlphaFoldDB" id="A0A1H0IXK5"/>
<evidence type="ECO:0000256" key="1">
    <source>
        <dbReference type="SAM" id="MobiDB-lite"/>
    </source>
</evidence>
<evidence type="ECO:0000313" key="3">
    <source>
        <dbReference type="Proteomes" id="UP000199341"/>
    </source>
</evidence>